<evidence type="ECO:0000256" key="1">
    <source>
        <dbReference type="ARBA" id="ARBA00004496"/>
    </source>
</evidence>
<dbReference type="InterPro" id="IPR051271">
    <property type="entry name" value="2C-system_Tx_regulators"/>
</dbReference>
<dbReference type="SUPFAM" id="SSF52172">
    <property type="entry name" value="CheY-like"/>
    <property type="match status" value="1"/>
</dbReference>
<dbReference type="PANTHER" id="PTHR45526:SF1">
    <property type="entry name" value="TRANSCRIPTIONAL REGULATORY PROTEIN DCUR-RELATED"/>
    <property type="match status" value="1"/>
</dbReference>
<evidence type="ECO:0000256" key="10">
    <source>
        <dbReference type="PROSITE-ProRule" id="PRU00169"/>
    </source>
</evidence>
<evidence type="ECO:0000313" key="12">
    <source>
        <dbReference type="EMBL" id="MFB0834636.1"/>
    </source>
</evidence>
<keyword evidence="5 9" id="KW-0805">Transcription regulation</keyword>
<evidence type="ECO:0000256" key="9">
    <source>
        <dbReference type="PIRNR" id="PIRNR006171"/>
    </source>
</evidence>
<evidence type="ECO:0000256" key="5">
    <source>
        <dbReference type="ARBA" id="ARBA00023015"/>
    </source>
</evidence>
<gene>
    <name evidence="12" type="ORF">ACETWP_08550</name>
</gene>
<dbReference type="InterPro" id="IPR036388">
    <property type="entry name" value="WH-like_DNA-bd_sf"/>
</dbReference>
<evidence type="ECO:0000256" key="4">
    <source>
        <dbReference type="ARBA" id="ARBA00023012"/>
    </source>
</evidence>
<dbReference type="Pfam" id="PF09339">
    <property type="entry name" value="HTH_IclR"/>
    <property type="match status" value="1"/>
</dbReference>
<protein>
    <recommendedName>
        <fullName evidence="9">Transcriptional regulatory protein</fullName>
    </recommendedName>
</protein>
<accession>A0ABV4UMY0</accession>
<reference evidence="12 13" key="1">
    <citation type="submission" date="2024-09" db="EMBL/GenBank/DDBJ databases">
        <authorList>
            <person name="Salinas-Garcia M.A."/>
            <person name="Prieme A."/>
        </authorList>
    </citation>
    <scope>NUCLEOTIDE SEQUENCE [LARGE SCALE GENOMIC DNA]</scope>
    <source>
        <strain evidence="12 13">DSM 21081</strain>
    </source>
</reference>
<feature type="modified residue" description="4-aspartylphosphate" evidence="10">
    <location>
        <position position="61"/>
    </location>
</feature>
<dbReference type="Proteomes" id="UP001575652">
    <property type="component" value="Unassembled WGS sequence"/>
</dbReference>
<keyword evidence="8 9" id="KW-0804">Transcription</keyword>
<dbReference type="PANTHER" id="PTHR45526">
    <property type="entry name" value="TRANSCRIPTIONAL REGULATORY PROTEIN DPIA"/>
    <property type="match status" value="1"/>
</dbReference>
<dbReference type="PROSITE" id="PS50110">
    <property type="entry name" value="RESPONSE_REGULATORY"/>
    <property type="match status" value="1"/>
</dbReference>
<dbReference type="EMBL" id="JBHDLJ010000005">
    <property type="protein sequence ID" value="MFB0834636.1"/>
    <property type="molecule type" value="Genomic_DNA"/>
</dbReference>
<evidence type="ECO:0000256" key="6">
    <source>
        <dbReference type="ARBA" id="ARBA00023125"/>
    </source>
</evidence>
<organism evidence="12 13">
    <name type="scientific">Arthrobacter halodurans</name>
    <dbReference type="NCBI Taxonomy" id="516699"/>
    <lineage>
        <taxon>Bacteria</taxon>
        <taxon>Bacillati</taxon>
        <taxon>Actinomycetota</taxon>
        <taxon>Actinomycetes</taxon>
        <taxon>Micrococcales</taxon>
        <taxon>Micrococcaceae</taxon>
        <taxon>Arthrobacter</taxon>
    </lineage>
</organism>
<feature type="domain" description="Response regulatory" evidence="11">
    <location>
        <begin position="10"/>
        <end position="121"/>
    </location>
</feature>
<evidence type="ECO:0000256" key="7">
    <source>
        <dbReference type="ARBA" id="ARBA00023159"/>
    </source>
</evidence>
<dbReference type="InterPro" id="IPR036390">
    <property type="entry name" value="WH_DNA-bd_sf"/>
</dbReference>
<sequence length="222" mass="23627">MTAAHPGDLKVLIVDDDFHVAALHAGYVDAVPGFTALPPVHDARLVPLRVAELRPDLVLLDVYLPQGSGLDLLREIDVDAMVLSAAAEPATVLTALRRGALAYLVKPFDPKLLGLKLRAYARYRRVLASGPTLDQGEIDKALKALFAGEDPATASGAATEQSVLQAVAAARGEVTVVEVAEVVGISRATAQRYLAQLAQAGHLRLNLRYGSRGRPEHRYTAG</sequence>
<dbReference type="Gene3D" id="3.40.50.2300">
    <property type="match status" value="1"/>
</dbReference>
<keyword evidence="4 9" id="KW-0902">Two-component regulatory system</keyword>
<keyword evidence="7 9" id="KW-0010">Activator</keyword>
<evidence type="ECO:0000259" key="11">
    <source>
        <dbReference type="PROSITE" id="PS50110"/>
    </source>
</evidence>
<name>A0ABV4UMY0_9MICC</name>
<proteinExistence type="predicted"/>
<dbReference type="SUPFAM" id="SSF46785">
    <property type="entry name" value="Winged helix' DNA-binding domain"/>
    <property type="match status" value="1"/>
</dbReference>
<evidence type="ECO:0000313" key="13">
    <source>
        <dbReference type="Proteomes" id="UP001575652"/>
    </source>
</evidence>
<keyword evidence="13" id="KW-1185">Reference proteome</keyword>
<keyword evidence="6 9" id="KW-0238">DNA-binding</keyword>
<dbReference type="InterPro" id="IPR005471">
    <property type="entry name" value="Tscrpt_reg_IclR_N"/>
</dbReference>
<dbReference type="InterPro" id="IPR024187">
    <property type="entry name" value="Sig_transdc_resp-reg_cit/mal"/>
</dbReference>
<keyword evidence="3 10" id="KW-0597">Phosphoprotein</keyword>
<dbReference type="RefSeq" id="WP_373971809.1">
    <property type="nucleotide sequence ID" value="NZ_JBHDLJ010000005.1"/>
</dbReference>
<dbReference type="PIRSF" id="PIRSF006171">
    <property type="entry name" value="RR_citrat_malat"/>
    <property type="match status" value="1"/>
</dbReference>
<evidence type="ECO:0000256" key="2">
    <source>
        <dbReference type="ARBA" id="ARBA00022490"/>
    </source>
</evidence>
<keyword evidence="2 9" id="KW-0963">Cytoplasm</keyword>
<comment type="subcellular location">
    <subcellularLocation>
        <location evidence="1 9">Cytoplasm</location>
    </subcellularLocation>
</comment>
<comment type="caution">
    <text evidence="12">The sequence shown here is derived from an EMBL/GenBank/DDBJ whole genome shotgun (WGS) entry which is preliminary data.</text>
</comment>
<dbReference type="Gene3D" id="1.10.10.10">
    <property type="entry name" value="Winged helix-like DNA-binding domain superfamily/Winged helix DNA-binding domain"/>
    <property type="match status" value="1"/>
</dbReference>
<dbReference type="InterPro" id="IPR001789">
    <property type="entry name" value="Sig_transdc_resp-reg_receiver"/>
</dbReference>
<evidence type="ECO:0000256" key="3">
    <source>
        <dbReference type="ARBA" id="ARBA00022553"/>
    </source>
</evidence>
<dbReference type="Pfam" id="PF00072">
    <property type="entry name" value="Response_reg"/>
    <property type="match status" value="1"/>
</dbReference>
<evidence type="ECO:0000256" key="8">
    <source>
        <dbReference type="ARBA" id="ARBA00023163"/>
    </source>
</evidence>
<dbReference type="InterPro" id="IPR011006">
    <property type="entry name" value="CheY-like_superfamily"/>
</dbReference>
<dbReference type="SMART" id="SM00448">
    <property type="entry name" value="REC"/>
    <property type="match status" value="1"/>
</dbReference>